<dbReference type="InterPro" id="IPR000537">
    <property type="entry name" value="UbiA_prenyltransferase"/>
</dbReference>
<dbReference type="PANTHER" id="PTHR42723">
    <property type="entry name" value="CHLOROPHYLL SYNTHASE"/>
    <property type="match status" value="1"/>
</dbReference>
<keyword evidence="3 5" id="KW-1133">Transmembrane helix</keyword>
<reference evidence="6 7" key="1">
    <citation type="submission" date="2020-03" db="EMBL/GenBank/DDBJ databases">
        <title>Draft Genome Sequence of Cudoniella acicularis.</title>
        <authorList>
            <person name="Buettner E."/>
            <person name="Kellner H."/>
        </authorList>
    </citation>
    <scope>NUCLEOTIDE SEQUENCE [LARGE SCALE GENOMIC DNA]</scope>
    <source>
        <strain evidence="6 7">DSM 108380</strain>
    </source>
</reference>
<dbReference type="EMBL" id="JAAMPI010000590">
    <property type="protein sequence ID" value="KAF4630100.1"/>
    <property type="molecule type" value="Genomic_DNA"/>
</dbReference>
<dbReference type="AlphaFoldDB" id="A0A8H4RJM1"/>
<dbReference type="Pfam" id="PF01040">
    <property type="entry name" value="UbiA"/>
    <property type="match status" value="1"/>
</dbReference>
<comment type="caution">
    <text evidence="6">The sequence shown here is derived from an EMBL/GenBank/DDBJ whole genome shotgun (WGS) entry which is preliminary data.</text>
</comment>
<dbReference type="GO" id="GO:0016765">
    <property type="term" value="F:transferase activity, transferring alkyl or aryl (other than methyl) groups"/>
    <property type="evidence" value="ECO:0007669"/>
    <property type="project" value="InterPro"/>
</dbReference>
<comment type="subcellular location">
    <subcellularLocation>
        <location evidence="1">Membrane</location>
        <topology evidence="1">Multi-pass membrane protein</topology>
    </subcellularLocation>
</comment>
<feature type="transmembrane region" description="Helical" evidence="5">
    <location>
        <begin position="139"/>
        <end position="165"/>
    </location>
</feature>
<feature type="transmembrane region" description="Helical" evidence="5">
    <location>
        <begin position="273"/>
        <end position="291"/>
    </location>
</feature>
<feature type="transmembrane region" description="Helical" evidence="5">
    <location>
        <begin position="247"/>
        <end position="267"/>
    </location>
</feature>
<dbReference type="InterPro" id="IPR050475">
    <property type="entry name" value="Prenyltransferase_related"/>
</dbReference>
<evidence type="ECO:0000256" key="4">
    <source>
        <dbReference type="ARBA" id="ARBA00023136"/>
    </source>
</evidence>
<evidence type="ECO:0000313" key="6">
    <source>
        <dbReference type="EMBL" id="KAF4630100.1"/>
    </source>
</evidence>
<evidence type="ECO:0000256" key="5">
    <source>
        <dbReference type="SAM" id="Phobius"/>
    </source>
</evidence>
<keyword evidence="7" id="KW-1185">Reference proteome</keyword>
<sequence>MEHQKLEGSYCVSVDVDAVKQTNLQGSRTVWFYLKTMFMFTKSDFKTVVIPQSVFALAVVLSHTQTGNIANDFRDLLKWRLPCMLIWIWTHLLVENISNQRLPGSVVEDTVNKPWRPIPAGRITPYEAQKVLRVAVPAAMGLSAILGSFVASVTLMVFIWLYNDLEGSRAGPWQRNVINAAGLSCFGWGAILVLLGGDNLLNDVLCKWLMLLAAVIITTVQAQDLPDMEGDSACGRKTMPILYGQAWSRYGLAVFLLLWSVVCPAFWHVSSPLVWAATLLIGSTMAALTTLRWDPFFDLIRHSLAGGHSSPLDQIDHDFNCLSRVTGLVPDHTLLKLPHASVELCINLYAIGHMSNVAKGLRSEVPWLDDQHLEAWCKDSELLRQAFYGS</sequence>
<gene>
    <name evidence="6" type="ORF">G7Y89_g8045</name>
</gene>
<protein>
    <submittedName>
        <fullName evidence="6">Uncharacterized protein</fullName>
    </submittedName>
</protein>
<feature type="transmembrane region" description="Helical" evidence="5">
    <location>
        <begin position="177"/>
        <end position="196"/>
    </location>
</feature>
<evidence type="ECO:0000256" key="2">
    <source>
        <dbReference type="ARBA" id="ARBA00022692"/>
    </source>
</evidence>
<accession>A0A8H4RJM1</accession>
<proteinExistence type="predicted"/>
<dbReference type="Proteomes" id="UP000566819">
    <property type="component" value="Unassembled WGS sequence"/>
</dbReference>
<evidence type="ECO:0000256" key="1">
    <source>
        <dbReference type="ARBA" id="ARBA00004141"/>
    </source>
</evidence>
<keyword evidence="4 5" id="KW-0472">Membrane</keyword>
<evidence type="ECO:0000256" key="3">
    <source>
        <dbReference type="ARBA" id="ARBA00022989"/>
    </source>
</evidence>
<evidence type="ECO:0000313" key="7">
    <source>
        <dbReference type="Proteomes" id="UP000566819"/>
    </source>
</evidence>
<dbReference type="OrthoDB" id="434972at2759"/>
<dbReference type="GO" id="GO:0016020">
    <property type="term" value="C:membrane"/>
    <property type="evidence" value="ECO:0007669"/>
    <property type="project" value="UniProtKB-SubCell"/>
</dbReference>
<dbReference type="CDD" id="cd13965">
    <property type="entry name" value="PT_UbiA_3"/>
    <property type="match status" value="1"/>
</dbReference>
<organism evidence="6 7">
    <name type="scientific">Cudoniella acicularis</name>
    <dbReference type="NCBI Taxonomy" id="354080"/>
    <lineage>
        <taxon>Eukaryota</taxon>
        <taxon>Fungi</taxon>
        <taxon>Dikarya</taxon>
        <taxon>Ascomycota</taxon>
        <taxon>Pezizomycotina</taxon>
        <taxon>Leotiomycetes</taxon>
        <taxon>Helotiales</taxon>
        <taxon>Tricladiaceae</taxon>
        <taxon>Cudoniella</taxon>
    </lineage>
</organism>
<name>A0A8H4RJM1_9HELO</name>
<keyword evidence="2 5" id="KW-0812">Transmembrane</keyword>
<dbReference type="PANTHER" id="PTHR42723:SF1">
    <property type="entry name" value="CHLOROPHYLL SYNTHASE, CHLOROPLASTIC"/>
    <property type="match status" value="1"/>
</dbReference>